<dbReference type="AlphaFoldDB" id="A0A0Q3E4E0"/>
<sequence length="69" mass="7639">MGHGVAIYVLQGWRRWPTGSVLPADKPPKLLDFDIALIHLRVAPKENNTSSTRAKASSLHMHVITHATE</sequence>
<evidence type="ECO:0000313" key="2">
    <source>
        <dbReference type="EnsemblPlants" id="KQJ82695"/>
    </source>
</evidence>
<dbReference type="EnsemblPlants" id="KQJ82695">
    <property type="protein sequence ID" value="KQJ82695"/>
    <property type="gene ID" value="BRADI_5g10517v3"/>
</dbReference>
<reference evidence="1" key="2">
    <citation type="submission" date="2017-06" db="EMBL/GenBank/DDBJ databases">
        <title>WGS assembly of Brachypodium distachyon.</title>
        <authorList>
            <consortium name="The International Brachypodium Initiative"/>
            <person name="Lucas S."/>
            <person name="Harmon-Smith M."/>
            <person name="Lail K."/>
            <person name="Tice H."/>
            <person name="Grimwood J."/>
            <person name="Bruce D."/>
            <person name="Barry K."/>
            <person name="Shu S."/>
            <person name="Lindquist E."/>
            <person name="Wang M."/>
            <person name="Pitluck S."/>
            <person name="Vogel J.P."/>
            <person name="Garvin D.F."/>
            <person name="Mockler T.C."/>
            <person name="Schmutz J."/>
            <person name="Rokhsar D."/>
            <person name="Bevan M.W."/>
        </authorList>
    </citation>
    <scope>NUCLEOTIDE SEQUENCE</scope>
    <source>
        <strain evidence="1">Bd21</strain>
    </source>
</reference>
<accession>A0A0Q3E4E0</accession>
<reference evidence="2" key="3">
    <citation type="submission" date="2018-08" db="UniProtKB">
        <authorList>
            <consortium name="EnsemblPlants"/>
        </authorList>
    </citation>
    <scope>IDENTIFICATION</scope>
    <source>
        <strain evidence="2">cv. Bd21</strain>
    </source>
</reference>
<evidence type="ECO:0000313" key="1">
    <source>
        <dbReference type="EMBL" id="KQJ82695.1"/>
    </source>
</evidence>
<reference evidence="1 2" key="1">
    <citation type="journal article" date="2010" name="Nature">
        <title>Genome sequencing and analysis of the model grass Brachypodium distachyon.</title>
        <authorList>
            <consortium name="International Brachypodium Initiative"/>
        </authorList>
    </citation>
    <scope>NUCLEOTIDE SEQUENCE [LARGE SCALE GENOMIC DNA]</scope>
    <source>
        <strain evidence="1 2">Bd21</strain>
    </source>
</reference>
<protein>
    <submittedName>
        <fullName evidence="1 2">Uncharacterized protein</fullName>
    </submittedName>
</protein>
<gene>
    <name evidence="1" type="ORF">BRADI_5g10517v3</name>
</gene>
<dbReference type="Gramene" id="KQJ82695">
    <property type="protein sequence ID" value="KQJ82695"/>
    <property type="gene ID" value="BRADI_5g10517v3"/>
</dbReference>
<dbReference type="EMBL" id="CM000884">
    <property type="protein sequence ID" value="KQJ82695.1"/>
    <property type="molecule type" value="Genomic_DNA"/>
</dbReference>
<proteinExistence type="predicted"/>
<evidence type="ECO:0000313" key="3">
    <source>
        <dbReference type="Proteomes" id="UP000008810"/>
    </source>
</evidence>
<keyword evidence="3" id="KW-1185">Reference proteome</keyword>
<dbReference type="InParanoid" id="A0A0Q3E4E0"/>
<name>A0A0Q3E4E0_BRADI</name>
<organism evidence="1">
    <name type="scientific">Brachypodium distachyon</name>
    <name type="common">Purple false brome</name>
    <name type="synonym">Trachynia distachya</name>
    <dbReference type="NCBI Taxonomy" id="15368"/>
    <lineage>
        <taxon>Eukaryota</taxon>
        <taxon>Viridiplantae</taxon>
        <taxon>Streptophyta</taxon>
        <taxon>Embryophyta</taxon>
        <taxon>Tracheophyta</taxon>
        <taxon>Spermatophyta</taxon>
        <taxon>Magnoliopsida</taxon>
        <taxon>Liliopsida</taxon>
        <taxon>Poales</taxon>
        <taxon>Poaceae</taxon>
        <taxon>BOP clade</taxon>
        <taxon>Pooideae</taxon>
        <taxon>Stipodae</taxon>
        <taxon>Brachypodieae</taxon>
        <taxon>Brachypodium</taxon>
    </lineage>
</organism>
<dbReference type="Proteomes" id="UP000008810">
    <property type="component" value="Chromosome 5"/>
</dbReference>